<comment type="caution">
    <text evidence="2">The sequence shown here is derived from an EMBL/GenBank/DDBJ whole genome shotgun (WGS) entry which is preliminary data.</text>
</comment>
<accession>A0AAD6UZ93</accession>
<gene>
    <name evidence="2" type="ORF">GGX14DRAFT_666479</name>
</gene>
<evidence type="ECO:0000313" key="3">
    <source>
        <dbReference type="Proteomes" id="UP001219525"/>
    </source>
</evidence>
<sequence>MTRYHDAAAFAADAGIPVDGVLKVCPHVLGINLGVTLRLSLAPHNAAYTPSEPLHVAIIRPVVHYVRVAFTSLSLTRPPCTQTMDGLAASDGARISGLGGVHGGNRLASSSESRLEAVVFGRIAGNSATAAISVEIVSTNHSIDHMATQLTPDMRTFWNELFPCQIPEESFQVLAKPLAHTKFTMEGHIFDAIDAGHSDTDETTFLHVPSLDMVVARDIDAWIRSLDKIAAEDSGIVVGSHHRQGGVDGAFNIDASKEYISTFSRLVTKAANATDLYNKRLQIMIGKTKIQRYEQHRAFPKTVSFYLWHGDPQKLFHGQRSFINFVKLHSLYNDNGDILPSCAGLQVLEVKSNPRQLKITSPTRPTPHTRHQTLPQRKDRMPVQPVTRAILLAILAQLRIRSGVIPNLYAAYCLAYAGFLRSGEITGAGSGKSDGSLNLTRTRATPFERVYLTIAAAPGHASCPVAAVKPLFTEFPRAGTAPLFEGLDGNPLHYKAS</sequence>
<dbReference type="Proteomes" id="UP001219525">
    <property type="component" value="Unassembled WGS sequence"/>
</dbReference>
<keyword evidence="3" id="KW-1185">Reference proteome</keyword>
<reference evidence="2" key="1">
    <citation type="submission" date="2023-03" db="EMBL/GenBank/DDBJ databases">
        <title>Massive genome expansion in bonnet fungi (Mycena s.s.) driven by repeated elements and novel gene families across ecological guilds.</title>
        <authorList>
            <consortium name="Lawrence Berkeley National Laboratory"/>
            <person name="Harder C.B."/>
            <person name="Miyauchi S."/>
            <person name="Viragh M."/>
            <person name="Kuo A."/>
            <person name="Thoen E."/>
            <person name="Andreopoulos B."/>
            <person name="Lu D."/>
            <person name="Skrede I."/>
            <person name="Drula E."/>
            <person name="Henrissat B."/>
            <person name="Morin E."/>
            <person name="Kohler A."/>
            <person name="Barry K."/>
            <person name="LaButti K."/>
            <person name="Morin E."/>
            <person name="Salamov A."/>
            <person name="Lipzen A."/>
            <person name="Mereny Z."/>
            <person name="Hegedus B."/>
            <person name="Baldrian P."/>
            <person name="Stursova M."/>
            <person name="Weitz H."/>
            <person name="Taylor A."/>
            <person name="Grigoriev I.V."/>
            <person name="Nagy L.G."/>
            <person name="Martin F."/>
            <person name="Kauserud H."/>
        </authorList>
    </citation>
    <scope>NUCLEOTIDE SEQUENCE</scope>
    <source>
        <strain evidence="2">9144</strain>
    </source>
</reference>
<organism evidence="2 3">
    <name type="scientific">Mycena pura</name>
    <dbReference type="NCBI Taxonomy" id="153505"/>
    <lineage>
        <taxon>Eukaryota</taxon>
        <taxon>Fungi</taxon>
        <taxon>Dikarya</taxon>
        <taxon>Basidiomycota</taxon>
        <taxon>Agaricomycotina</taxon>
        <taxon>Agaricomycetes</taxon>
        <taxon>Agaricomycetidae</taxon>
        <taxon>Agaricales</taxon>
        <taxon>Marasmiineae</taxon>
        <taxon>Mycenaceae</taxon>
        <taxon>Mycena</taxon>
    </lineage>
</organism>
<dbReference type="InterPro" id="IPR036188">
    <property type="entry name" value="FAD/NAD-bd_sf"/>
</dbReference>
<dbReference type="EMBL" id="JARJCW010000073">
    <property type="protein sequence ID" value="KAJ7198307.1"/>
    <property type="molecule type" value="Genomic_DNA"/>
</dbReference>
<dbReference type="InterPro" id="IPR036866">
    <property type="entry name" value="RibonucZ/Hydroxyglut_hydro"/>
</dbReference>
<evidence type="ECO:0000256" key="1">
    <source>
        <dbReference type="SAM" id="MobiDB-lite"/>
    </source>
</evidence>
<feature type="region of interest" description="Disordered" evidence="1">
    <location>
        <begin position="357"/>
        <end position="377"/>
    </location>
</feature>
<dbReference type="AlphaFoldDB" id="A0AAD6UZ93"/>
<dbReference type="SUPFAM" id="SSF56281">
    <property type="entry name" value="Metallo-hydrolase/oxidoreductase"/>
    <property type="match status" value="1"/>
</dbReference>
<protein>
    <submittedName>
        <fullName evidence="2">Uncharacterized protein</fullName>
    </submittedName>
</protein>
<name>A0AAD6UZ93_9AGAR</name>
<evidence type="ECO:0000313" key="2">
    <source>
        <dbReference type="EMBL" id="KAJ7198307.1"/>
    </source>
</evidence>
<dbReference type="Gene3D" id="3.50.50.60">
    <property type="entry name" value="FAD/NAD(P)-binding domain"/>
    <property type="match status" value="1"/>
</dbReference>
<proteinExistence type="predicted"/>